<keyword evidence="3 5" id="KW-0863">Zinc-finger</keyword>
<dbReference type="InterPro" id="IPR013087">
    <property type="entry name" value="Znf_C2H2_type"/>
</dbReference>
<dbReference type="Gene3D" id="3.30.160.60">
    <property type="entry name" value="Classic Zinc Finger"/>
    <property type="match status" value="2"/>
</dbReference>
<dbReference type="GO" id="GO:0000981">
    <property type="term" value="F:DNA-binding transcription factor activity, RNA polymerase II-specific"/>
    <property type="evidence" value="ECO:0007669"/>
    <property type="project" value="TreeGrafter"/>
</dbReference>
<comment type="caution">
    <text evidence="8">The sequence shown here is derived from an EMBL/GenBank/DDBJ whole genome shotgun (WGS) entry which is preliminary data.</text>
</comment>
<evidence type="ECO:0000256" key="2">
    <source>
        <dbReference type="ARBA" id="ARBA00022737"/>
    </source>
</evidence>
<organism evidence="8 9">
    <name type="scientific">Rhizopogon vesiculosus</name>
    <dbReference type="NCBI Taxonomy" id="180088"/>
    <lineage>
        <taxon>Eukaryota</taxon>
        <taxon>Fungi</taxon>
        <taxon>Dikarya</taxon>
        <taxon>Basidiomycota</taxon>
        <taxon>Agaricomycotina</taxon>
        <taxon>Agaricomycetes</taxon>
        <taxon>Agaricomycetidae</taxon>
        <taxon>Boletales</taxon>
        <taxon>Suillineae</taxon>
        <taxon>Rhizopogonaceae</taxon>
        <taxon>Rhizopogon</taxon>
    </lineage>
</organism>
<name>A0A1J8Q1V5_9AGAM</name>
<dbReference type="PROSITE" id="PS50157">
    <property type="entry name" value="ZINC_FINGER_C2H2_2"/>
    <property type="match status" value="2"/>
</dbReference>
<dbReference type="AlphaFoldDB" id="A0A1J8Q1V5"/>
<dbReference type="OrthoDB" id="654211at2759"/>
<dbReference type="STRING" id="180088.A0A1J8Q1V5"/>
<dbReference type="Pfam" id="PF00096">
    <property type="entry name" value="zf-C2H2"/>
    <property type="match status" value="1"/>
</dbReference>
<dbReference type="PANTHER" id="PTHR19818">
    <property type="entry name" value="ZINC FINGER PROTEIN ZIC AND GLI"/>
    <property type="match status" value="1"/>
</dbReference>
<protein>
    <recommendedName>
        <fullName evidence="7">C2H2-type domain-containing protein</fullName>
    </recommendedName>
</protein>
<dbReference type="GO" id="GO:0045944">
    <property type="term" value="P:positive regulation of transcription by RNA polymerase II"/>
    <property type="evidence" value="ECO:0007669"/>
    <property type="project" value="UniProtKB-ARBA"/>
</dbReference>
<dbReference type="PROSITE" id="PS00028">
    <property type="entry name" value="ZINC_FINGER_C2H2_1"/>
    <property type="match status" value="1"/>
</dbReference>
<feature type="compositionally biased region" description="Basic and acidic residues" evidence="6">
    <location>
        <begin position="65"/>
        <end position="75"/>
    </location>
</feature>
<dbReference type="EMBL" id="LVVM01003376">
    <property type="protein sequence ID" value="OJA15045.1"/>
    <property type="molecule type" value="Genomic_DNA"/>
</dbReference>
<feature type="domain" description="C2H2-type" evidence="7">
    <location>
        <begin position="10"/>
        <end position="37"/>
    </location>
</feature>
<feature type="region of interest" description="Disordered" evidence="6">
    <location>
        <begin position="63"/>
        <end position="123"/>
    </location>
</feature>
<evidence type="ECO:0000256" key="4">
    <source>
        <dbReference type="ARBA" id="ARBA00022833"/>
    </source>
</evidence>
<proteinExistence type="predicted"/>
<dbReference type="GO" id="GO:0008270">
    <property type="term" value="F:zinc ion binding"/>
    <property type="evidence" value="ECO:0007669"/>
    <property type="project" value="UniProtKB-KW"/>
</dbReference>
<keyword evidence="4" id="KW-0862">Zinc</keyword>
<dbReference type="GO" id="GO:0000978">
    <property type="term" value="F:RNA polymerase II cis-regulatory region sequence-specific DNA binding"/>
    <property type="evidence" value="ECO:0007669"/>
    <property type="project" value="TreeGrafter"/>
</dbReference>
<reference evidence="8 9" key="1">
    <citation type="submission" date="2016-03" db="EMBL/GenBank/DDBJ databases">
        <title>Comparative genomics of the ectomycorrhizal sister species Rhizopogon vinicolor and Rhizopogon vesiculosus (Basidiomycota: Boletales) reveals a divergence of the mating type B locus.</title>
        <authorList>
            <person name="Mujic A.B."/>
            <person name="Kuo A."/>
            <person name="Tritt A."/>
            <person name="Lipzen A."/>
            <person name="Chen C."/>
            <person name="Johnson J."/>
            <person name="Sharma A."/>
            <person name="Barry K."/>
            <person name="Grigoriev I.V."/>
            <person name="Spatafora J.W."/>
        </authorList>
    </citation>
    <scope>NUCLEOTIDE SEQUENCE [LARGE SCALE GENOMIC DNA]</scope>
    <source>
        <strain evidence="8 9">AM-OR11-056</strain>
    </source>
</reference>
<accession>A0A1J8Q1V5</accession>
<evidence type="ECO:0000256" key="5">
    <source>
        <dbReference type="PROSITE-ProRule" id="PRU00042"/>
    </source>
</evidence>
<dbReference type="PANTHER" id="PTHR19818:SF139">
    <property type="entry name" value="PAIR-RULE PROTEIN ODD-PAIRED"/>
    <property type="match status" value="1"/>
</dbReference>
<evidence type="ECO:0000313" key="9">
    <source>
        <dbReference type="Proteomes" id="UP000183567"/>
    </source>
</evidence>
<keyword evidence="1" id="KW-0479">Metal-binding</keyword>
<evidence type="ECO:0000256" key="6">
    <source>
        <dbReference type="SAM" id="MobiDB-lite"/>
    </source>
</evidence>
<evidence type="ECO:0000256" key="3">
    <source>
        <dbReference type="ARBA" id="ARBA00022771"/>
    </source>
</evidence>
<evidence type="ECO:0000259" key="7">
    <source>
        <dbReference type="PROSITE" id="PS50157"/>
    </source>
</evidence>
<feature type="domain" description="C2H2-type" evidence="7">
    <location>
        <begin position="41"/>
        <end position="70"/>
    </location>
</feature>
<dbReference type="InterPro" id="IPR050329">
    <property type="entry name" value="GLI_C2H2-zinc-finger"/>
</dbReference>
<evidence type="ECO:0000256" key="1">
    <source>
        <dbReference type="ARBA" id="ARBA00022723"/>
    </source>
</evidence>
<keyword evidence="2" id="KW-0677">Repeat</keyword>
<dbReference type="GO" id="GO:0005634">
    <property type="term" value="C:nucleus"/>
    <property type="evidence" value="ECO:0007669"/>
    <property type="project" value="UniProtKB-ARBA"/>
</dbReference>
<dbReference type="SUPFAM" id="SSF57667">
    <property type="entry name" value="beta-beta-alpha zinc fingers"/>
    <property type="match status" value="2"/>
</dbReference>
<sequence length="300" mass="33547">MPAANRSKPADCPVCHKILSRKADLPRHMRTHDENKEALMHACPFPNCDFKTLQKSNVQTHIRTHTGERSKKCPEPECDFTTSDPGSFTRHRKQLHGYEPKVRRTRGGRTARQSAIAPYPCPQPMKAEVESPISMDLIDLTFSELAGLIPCDAPSLAGSNSSGFSHCSNDVAGFSQYSNELADFSWQQLFPTLPADTFPTIYSQPSQLPVAASTHIQPAMVPFDLSTLHMPQFDTEPVSDVNFQYQPVSSEYLNFSLPQVPVLDDFMLNNGSGYFENCGYQYNETYPMAQPSLMSGYYAY</sequence>
<gene>
    <name evidence="8" type="ORF">AZE42_05850</name>
</gene>
<keyword evidence="9" id="KW-1185">Reference proteome</keyword>
<dbReference type="SMART" id="SM00355">
    <property type="entry name" value="ZnF_C2H2"/>
    <property type="match status" value="3"/>
</dbReference>
<evidence type="ECO:0000313" key="8">
    <source>
        <dbReference type="EMBL" id="OJA15045.1"/>
    </source>
</evidence>
<dbReference type="Proteomes" id="UP000183567">
    <property type="component" value="Unassembled WGS sequence"/>
</dbReference>
<dbReference type="InterPro" id="IPR036236">
    <property type="entry name" value="Znf_C2H2_sf"/>
</dbReference>